<dbReference type="Proteomes" id="UP000219688">
    <property type="component" value="Unassembled WGS sequence"/>
</dbReference>
<protein>
    <submittedName>
        <fullName evidence="3">Uncharacterized conserved protein YndB, AHSA1/START domain</fullName>
    </submittedName>
</protein>
<dbReference type="InterPro" id="IPR023393">
    <property type="entry name" value="START-like_dom_sf"/>
</dbReference>
<sequence length="213" mass="22539">MKDLLEELTAVERTVRDGEVPAGPAKVVLLTRTYPAAAEDVWDALTDPGRLARWFLPVSGDLELGGRFQVEGNAGGVVRECEAPRRLVVTWEMGPAGPADTSLVEVRLTEDGASTRLELEHRAQVPPEMWDEFGPGAVGVGWDGGLLGLALHLAGEEMGLSPDEVAADPAVREFNTRAARAWGEAQLTAGDDAALVEANVAATTGFYVPPAEG</sequence>
<evidence type="ECO:0000259" key="2">
    <source>
        <dbReference type="Pfam" id="PF08327"/>
    </source>
</evidence>
<name>A0A285VSH6_9MICO</name>
<dbReference type="AlphaFoldDB" id="A0A285VSH6"/>
<evidence type="ECO:0000313" key="4">
    <source>
        <dbReference type="Proteomes" id="UP000219688"/>
    </source>
</evidence>
<feature type="domain" description="Activator of Hsp90 ATPase homologue 1/2-like C-terminal" evidence="2">
    <location>
        <begin position="36"/>
        <end position="142"/>
    </location>
</feature>
<keyword evidence="4" id="KW-1185">Reference proteome</keyword>
<evidence type="ECO:0000313" key="3">
    <source>
        <dbReference type="EMBL" id="SOC56903.1"/>
    </source>
</evidence>
<evidence type="ECO:0000256" key="1">
    <source>
        <dbReference type="ARBA" id="ARBA00006817"/>
    </source>
</evidence>
<dbReference type="SUPFAM" id="SSF55961">
    <property type="entry name" value="Bet v1-like"/>
    <property type="match status" value="1"/>
</dbReference>
<accession>A0A285VSH6</accession>
<dbReference type="RefSeq" id="WP_097188775.1">
    <property type="nucleotide sequence ID" value="NZ_OBQK01000009.1"/>
</dbReference>
<dbReference type="Gene3D" id="3.30.530.20">
    <property type="match status" value="1"/>
</dbReference>
<dbReference type="InterPro" id="IPR013538">
    <property type="entry name" value="ASHA1/2-like_C"/>
</dbReference>
<comment type="similarity">
    <text evidence="1">Belongs to the AHA1 family.</text>
</comment>
<dbReference type="EMBL" id="OBQK01000009">
    <property type="protein sequence ID" value="SOC56903.1"/>
    <property type="molecule type" value="Genomic_DNA"/>
</dbReference>
<dbReference type="CDD" id="cd08899">
    <property type="entry name" value="SRPBCC_CalC_Aha1-like_6"/>
    <property type="match status" value="1"/>
</dbReference>
<gene>
    <name evidence="3" type="ORF">SAMN05421879_109113</name>
</gene>
<dbReference type="Pfam" id="PF08327">
    <property type="entry name" value="AHSA1"/>
    <property type="match status" value="1"/>
</dbReference>
<proteinExistence type="inferred from homology"/>
<reference evidence="4" key="1">
    <citation type="submission" date="2017-08" db="EMBL/GenBank/DDBJ databases">
        <authorList>
            <person name="Varghese N."/>
            <person name="Submissions S."/>
        </authorList>
    </citation>
    <scope>NUCLEOTIDE SEQUENCE [LARGE SCALE GENOMIC DNA]</scope>
    <source>
        <strain evidence="4">USBA17B2</strain>
    </source>
</reference>
<organism evidence="3 4">
    <name type="scientific">Ornithinimicrobium cerasi</name>
    <dbReference type="NCBI Taxonomy" id="2248773"/>
    <lineage>
        <taxon>Bacteria</taxon>
        <taxon>Bacillati</taxon>
        <taxon>Actinomycetota</taxon>
        <taxon>Actinomycetes</taxon>
        <taxon>Micrococcales</taxon>
        <taxon>Ornithinimicrobiaceae</taxon>
        <taxon>Ornithinimicrobium</taxon>
    </lineage>
</organism>